<evidence type="ECO:0000313" key="3">
    <source>
        <dbReference type="EMBL" id="CAD7579024.1"/>
    </source>
</evidence>
<feature type="domain" description="BAR" evidence="2">
    <location>
        <begin position="151"/>
        <end position="225"/>
    </location>
</feature>
<dbReference type="GO" id="GO:0005737">
    <property type="term" value="C:cytoplasm"/>
    <property type="evidence" value="ECO:0007669"/>
    <property type="project" value="InterPro"/>
</dbReference>
<dbReference type="GO" id="GO:0005096">
    <property type="term" value="F:GTPase activator activity"/>
    <property type="evidence" value="ECO:0007669"/>
    <property type="project" value="InterPro"/>
</dbReference>
<evidence type="ECO:0000256" key="1">
    <source>
        <dbReference type="SAM" id="MobiDB-lite"/>
    </source>
</evidence>
<dbReference type="PANTHER" id="PTHR12552:SF1">
    <property type="entry name" value="RHO GTPASE-ACTIVATING PROTEIN GRAF"/>
    <property type="match status" value="1"/>
</dbReference>
<proteinExistence type="predicted"/>
<gene>
    <name evidence="3" type="ORF">TCMB3V08_LOCUS11560</name>
</gene>
<dbReference type="InterPro" id="IPR027267">
    <property type="entry name" value="AH/BAR_dom_sf"/>
</dbReference>
<protein>
    <submittedName>
        <fullName evidence="3">(California timema) hypothetical protein</fullName>
    </submittedName>
</protein>
<feature type="compositionally biased region" description="Basic and acidic residues" evidence="1">
    <location>
        <begin position="327"/>
        <end position="356"/>
    </location>
</feature>
<name>A0A7R9JIB0_TIMCA</name>
<feature type="region of interest" description="Disordered" evidence="1">
    <location>
        <begin position="327"/>
        <end position="357"/>
    </location>
</feature>
<organism evidence="3">
    <name type="scientific">Timema californicum</name>
    <name type="common">California timema</name>
    <name type="synonym">Walking stick</name>
    <dbReference type="NCBI Taxonomy" id="61474"/>
    <lineage>
        <taxon>Eukaryota</taxon>
        <taxon>Metazoa</taxon>
        <taxon>Ecdysozoa</taxon>
        <taxon>Arthropoda</taxon>
        <taxon>Hexapoda</taxon>
        <taxon>Insecta</taxon>
        <taxon>Pterygota</taxon>
        <taxon>Neoptera</taxon>
        <taxon>Polyneoptera</taxon>
        <taxon>Phasmatodea</taxon>
        <taxon>Timematodea</taxon>
        <taxon>Timematoidea</taxon>
        <taxon>Timematidae</taxon>
        <taxon>Timema</taxon>
    </lineage>
</organism>
<dbReference type="Gene3D" id="1.20.1270.60">
    <property type="entry name" value="Arfaptin homology (AH) domain/BAR domain"/>
    <property type="match status" value="1"/>
</dbReference>
<dbReference type="EMBL" id="OE189530">
    <property type="protein sequence ID" value="CAD7579024.1"/>
    <property type="molecule type" value="Genomic_DNA"/>
</dbReference>
<dbReference type="SUPFAM" id="SSF103657">
    <property type="entry name" value="BAR/IMD domain-like"/>
    <property type="match status" value="1"/>
</dbReference>
<evidence type="ECO:0000259" key="2">
    <source>
        <dbReference type="Pfam" id="PF16746"/>
    </source>
</evidence>
<dbReference type="InterPro" id="IPR047234">
    <property type="entry name" value="GRAF_fam"/>
</dbReference>
<reference evidence="3" key="1">
    <citation type="submission" date="2020-11" db="EMBL/GenBank/DDBJ databases">
        <authorList>
            <person name="Tran Van P."/>
        </authorList>
    </citation>
    <scope>NUCLEOTIDE SEQUENCE</scope>
</reference>
<sequence length="526" mass="60714">MNLGSLPERITTLLLDMSLGYLPERITKLLLDMSLCSLLERITMLLLDMSLCSLLERITKLLLDDPLFLAGEDHYVVTRYDPWFLTGEDHYVRGSATSPAPCSSTIDLSHVRARGETCSSTPLRIHPHAYTTPKRRRELFIPKPLSQDTVADATVVMEHRHFVQASLQYVFLLQEVQERKKFEFVETLLGFMYGWLTFYHQGHEVANEFKPYMRELQLKLQKVTVSCLSTLTITQDRTKMSVPYSCARPIAWLIQARLLPFIVNRVHISGHRKVWLCRQRENAEKKVVSPVGVCHWLRHEDSCNILRAMFDVTGMFSWVSDQETAVGEDKHAHDETNQDEHHHSKKHEDQKVETRDNFNATRDITESYMRKMLEVRPMKSSETGSPHRNSDREGYLFLMEKKAFGTTWTKQYCTYHKNSKEFRMIPYNQMTGKFHVVSGYSALHTPLARWVWLQLIPHYTSTLCLATVHSTPHEHTVSGYSSHHTPLARCVWLLCTPHPMSTLCLATVHSTPHEHAVSGYSALHTP</sequence>
<dbReference type="InterPro" id="IPR004148">
    <property type="entry name" value="BAR_dom"/>
</dbReference>
<accession>A0A7R9JIB0</accession>
<dbReference type="PANTHER" id="PTHR12552">
    <property type="entry name" value="OLIGOPHRENIN 1"/>
    <property type="match status" value="1"/>
</dbReference>
<dbReference type="AlphaFoldDB" id="A0A7R9JIB0"/>
<dbReference type="Pfam" id="PF16746">
    <property type="entry name" value="BAR_3"/>
    <property type="match status" value="1"/>
</dbReference>